<gene>
    <name evidence="2" type="ORF">KOEU_28640</name>
</gene>
<dbReference type="GO" id="GO:0015074">
    <property type="term" value="P:DNA integration"/>
    <property type="evidence" value="ECO:0007669"/>
    <property type="project" value="InterPro"/>
</dbReference>
<keyword evidence="1" id="KW-0233">DNA recombination</keyword>
<evidence type="ECO:0008006" key="4">
    <source>
        <dbReference type="Google" id="ProtNLM"/>
    </source>
</evidence>
<dbReference type="InterPro" id="IPR013762">
    <property type="entry name" value="Integrase-like_cat_sf"/>
</dbReference>
<name>A0A0M0EED3_KOMEU</name>
<organism evidence="2 3">
    <name type="scientific">Komagataeibacter europaeus</name>
    <name type="common">Gluconacetobacter europaeus</name>
    <dbReference type="NCBI Taxonomy" id="33995"/>
    <lineage>
        <taxon>Bacteria</taxon>
        <taxon>Pseudomonadati</taxon>
        <taxon>Pseudomonadota</taxon>
        <taxon>Alphaproteobacteria</taxon>
        <taxon>Acetobacterales</taxon>
        <taxon>Acetobacteraceae</taxon>
        <taxon>Komagataeibacter</taxon>
    </lineage>
</organism>
<dbReference type="EMBL" id="LHUQ01000024">
    <property type="protein sequence ID" value="KON63617.1"/>
    <property type="molecule type" value="Genomic_DNA"/>
</dbReference>
<dbReference type="Proteomes" id="UP000037566">
    <property type="component" value="Unassembled WGS sequence"/>
</dbReference>
<dbReference type="GO" id="GO:0006310">
    <property type="term" value="P:DNA recombination"/>
    <property type="evidence" value="ECO:0007669"/>
    <property type="project" value="UniProtKB-KW"/>
</dbReference>
<dbReference type="SUPFAM" id="SSF56349">
    <property type="entry name" value="DNA breaking-rejoining enzymes"/>
    <property type="match status" value="1"/>
</dbReference>
<keyword evidence="3" id="KW-1185">Reference proteome</keyword>
<sequence>MRDHEIRWLRDLIKMKWSDYDGKGIYVVRFKTSTRIWIPLHEQERQLLDTMPRHNAGTILTRADDGQSIYG</sequence>
<dbReference type="InterPro" id="IPR011010">
    <property type="entry name" value="DNA_brk_join_enz"/>
</dbReference>
<comment type="caution">
    <text evidence="2">The sequence shown here is derived from an EMBL/GenBank/DDBJ whole genome shotgun (WGS) entry which is preliminary data.</text>
</comment>
<protein>
    <recommendedName>
        <fullName evidence="4">Integrase</fullName>
    </recommendedName>
</protein>
<dbReference type="GO" id="GO:0003677">
    <property type="term" value="F:DNA binding"/>
    <property type="evidence" value="ECO:0007669"/>
    <property type="project" value="InterPro"/>
</dbReference>
<proteinExistence type="predicted"/>
<dbReference type="Gene3D" id="1.10.443.10">
    <property type="entry name" value="Intergrase catalytic core"/>
    <property type="match status" value="1"/>
</dbReference>
<evidence type="ECO:0000256" key="1">
    <source>
        <dbReference type="ARBA" id="ARBA00023172"/>
    </source>
</evidence>
<evidence type="ECO:0000313" key="2">
    <source>
        <dbReference type="EMBL" id="KON63617.1"/>
    </source>
</evidence>
<evidence type="ECO:0000313" key="3">
    <source>
        <dbReference type="Proteomes" id="UP000037566"/>
    </source>
</evidence>
<accession>A0A0M0EED3</accession>
<dbReference type="PATRIC" id="fig|33995.3.peg.3182"/>
<dbReference type="AlphaFoldDB" id="A0A0M0EED3"/>
<reference evidence="2" key="1">
    <citation type="submission" date="2015-08" db="EMBL/GenBank/DDBJ databases">
        <title>Draft genome sequence of Komagataeibacter europaeus CECT 8546 a cellulose producer strain from vinegar produced by the traditional method.</title>
        <authorList>
            <person name="Poehlein A."/>
            <person name="Valera M.J."/>
            <person name="Haack F.S."/>
            <person name="Mas A."/>
            <person name="Daniel R."/>
            <person name="Streit W.R."/>
            <person name="Mateo E."/>
        </authorList>
    </citation>
    <scope>NUCLEOTIDE SEQUENCE [LARGE SCALE GENOMIC DNA]</scope>
    <source>
        <strain evidence="2">CECT 8546</strain>
    </source>
</reference>